<organism evidence="2 3">
    <name type="scientific">Corynebacterium coyleae</name>
    <dbReference type="NCBI Taxonomy" id="53374"/>
    <lineage>
        <taxon>Bacteria</taxon>
        <taxon>Bacillati</taxon>
        <taxon>Actinomycetota</taxon>
        <taxon>Actinomycetes</taxon>
        <taxon>Mycobacteriales</taxon>
        <taxon>Corynebacteriaceae</taxon>
        <taxon>Corynebacterium</taxon>
    </lineage>
</organism>
<evidence type="ECO:0000313" key="2">
    <source>
        <dbReference type="EMBL" id="QXB17872.1"/>
    </source>
</evidence>
<evidence type="ECO:0000256" key="1">
    <source>
        <dbReference type="SAM" id="Phobius"/>
    </source>
</evidence>
<keyword evidence="1" id="KW-0812">Transmembrane</keyword>
<keyword evidence="3" id="KW-1185">Reference proteome</keyword>
<dbReference type="RefSeq" id="WP_092101726.1">
    <property type="nucleotide sequence ID" value="NZ_CP047198.1"/>
</dbReference>
<name>A0ABX8KTU3_9CORY</name>
<keyword evidence="1" id="KW-0472">Membrane</keyword>
<gene>
    <name evidence="2" type="ORF">I6L55_08190</name>
</gene>
<keyword evidence="1" id="KW-1133">Transmembrane helix</keyword>
<protein>
    <submittedName>
        <fullName evidence="2">Uncharacterized protein</fullName>
    </submittedName>
</protein>
<evidence type="ECO:0000313" key="3">
    <source>
        <dbReference type="Proteomes" id="UP000683520"/>
    </source>
</evidence>
<sequence length="79" mass="8672">MQTNDWTAIAAAVGVLEKPASPAPRHRIPLECVSPSAARVRDAQDETDQPLWKSICEALLIVVTIWAWTVFVWVMGGEA</sequence>
<dbReference type="Proteomes" id="UP000683520">
    <property type="component" value="Chromosome"/>
</dbReference>
<dbReference type="EMBL" id="CP077302">
    <property type="protein sequence ID" value="QXB17872.1"/>
    <property type="molecule type" value="Genomic_DNA"/>
</dbReference>
<dbReference type="GeneID" id="92750156"/>
<reference evidence="2 3" key="1">
    <citation type="submission" date="2021-06" db="EMBL/GenBank/DDBJ databases">
        <title>FDA dAtabase for Regulatory Grade micrObial Sequences (FDA-ARGOS): Supporting development and validation of Infectious Disease Dx tests.</title>
        <authorList>
            <person name="Sproer C."/>
            <person name="Gronow S."/>
            <person name="Severitt S."/>
            <person name="Schroder I."/>
            <person name="Tallon L."/>
            <person name="Sadzewicz L."/>
            <person name="Zhao X."/>
            <person name="Boylan J."/>
            <person name="Ott S."/>
            <person name="Bowen H."/>
            <person name="Vavikolanu K."/>
            <person name="Mehta A."/>
            <person name="Aluvathingal J."/>
            <person name="Nadendla S."/>
            <person name="Lowell S."/>
            <person name="Myers T."/>
            <person name="Yan Y."/>
        </authorList>
    </citation>
    <scope>NUCLEOTIDE SEQUENCE [LARGE SCALE GENOMIC DNA]</scope>
    <source>
        <strain evidence="2 3">FDAARGOS 1425</strain>
    </source>
</reference>
<feature type="transmembrane region" description="Helical" evidence="1">
    <location>
        <begin position="58"/>
        <end position="76"/>
    </location>
</feature>
<proteinExistence type="predicted"/>
<accession>A0ABX8KTU3</accession>